<comment type="caution">
    <text evidence="2">The sequence shown here is derived from an EMBL/GenBank/DDBJ whole genome shotgun (WGS) entry which is preliminary data.</text>
</comment>
<organism evidence="2 3">
    <name type="scientific">Phyllosticta paracitricarpa</name>
    <dbReference type="NCBI Taxonomy" id="2016321"/>
    <lineage>
        <taxon>Eukaryota</taxon>
        <taxon>Fungi</taxon>
        <taxon>Dikarya</taxon>
        <taxon>Ascomycota</taxon>
        <taxon>Pezizomycotina</taxon>
        <taxon>Dothideomycetes</taxon>
        <taxon>Dothideomycetes incertae sedis</taxon>
        <taxon>Botryosphaeriales</taxon>
        <taxon>Phyllostictaceae</taxon>
        <taxon>Phyllosticta</taxon>
    </lineage>
</organism>
<feature type="region of interest" description="Disordered" evidence="1">
    <location>
        <begin position="37"/>
        <end position="59"/>
    </location>
</feature>
<feature type="compositionally biased region" description="Basic and acidic residues" evidence="1">
    <location>
        <begin position="494"/>
        <end position="505"/>
    </location>
</feature>
<keyword evidence="3" id="KW-1185">Reference proteome</keyword>
<proteinExistence type="predicted"/>
<evidence type="ECO:0000313" key="3">
    <source>
        <dbReference type="Proteomes" id="UP001367316"/>
    </source>
</evidence>
<feature type="compositionally biased region" description="Polar residues" evidence="1">
    <location>
        <begin position="596"/>
        <end position="611"/>
    </location>
</feature>
<dbReference type="Proteomes" id="UP001367316">
    <property type="component" value="Unassembled WGS sequence"/>
</dbReference>
<gene>
    <name evidence="2" type="ORF">JOL62DRAFT_74471</name>
</gene>
<name>A0ABR1N981_9PEZI</name>
<feature type="compositionally biased region" description="Low complexity" evidence="1">
    <location>
        <begin position="565"/>
        <end position="576"/>
    </location>
</feature>
<feature type="compositionally biased region" description="Polar residues" evidence="1">
    <location>
        <begin position="444"/>
        <end position="493"/>
    </location>
</feature>
<accession>A0ABR1N981</accession>
<feature type="region of interest" description="Disordered" evidence="1">
    <location>
        <begin position="444"/>
        <end position="635"/>
    </location>
</feature>
<feature type="compositionally biased region" description="Pro residues" evidence="1">
    <location>
        <begin position="577"/>
        <end position="594"/>
    </location>
</feature>
<protein>
    <submittedName>
        <fullName evidence="2">Uncharacterized protein</fullName>
    </submittedName>
</protein>
<feature type="compositionally biased region" description="Polar residues" evidence="1">
    <location>
        <begin position="37"/>
        <end position="46"/>
    </location>
</feature>
<feature type="compositionally biased region" description="Low complexity" evidence="1">
    <location>
        <begin position="538"/>
        <end position="553"/>
    </location>
</feature>
<feature type="compositionally biased region" description="Basic residues" evidence="1">
    <location>
        <begin position="660"/>
        <end position="674"/>
    </location>
</feature>
<evidence type="ECO:0000256" key="1">
    <source>
        <dbReference type="SAM" id="MobiDB-lite"/>
    </source>
</evidence>
<feature type="region of interest" description="Disordered" evidence="1">
    <location>
        <begin position="651"/>
        <end position="674"/>
    </location>
</feature>
<sequence>MTLKLAYKFRSGRAVRSHRFDKLEDADATESAAPFDSFNTTANLPATTPDPYDRSCTASRSSTARRSVATFQNLTFSDVQQLTNVLSHAPSPAISWQSPMWATYARFTRQQIESLPAHLRTKSNSPFSSRFWMSGSKTATTDTEGGLCKLHSQLNVDLIRSIFTFLQKEIEDHIPAILDPLSDAGRLTRQHEDVMNALSAVPALWTTAAPHKMQETPNDGPFRDIRRRLGRRDSMMSPNSTPRMYSMASSLQSSLSLSTSASMSKLLAMSASAPAQFHKRSCLACAIAQVGSSPAIVFALRVGILARSQIEPNRRGVRITFIECWMEHLHSASENGEDVEKVMRESFELGMQLRGLYRRLSIEKERLRIEDSEEPVDMTIRESKKASTFWMDLGHKANCAWPFKTRGRGSNLSMFDLARSHSTTQRSIKPRGRSSNLSMFDLARSQSTHQQHSGLSKHSSTSRLRSIRAYSSSQLKPRPKTSYTMASRSQSVISHRDDRGRDTLLRPKTSFFHASSSTPFLPRTLSRRKTHHQLKTDSAALLSPSPSPSVSPAMTSDCFSKATQTSPRTSASASPLLPSPAPPTTSDPLVPKPQPIASSTLISIPPRTSSRAPLPESYAWKTLPPLPPQHRARKRRHLSLPDALTMATTSLTSTTLQQQQHRHHQHNRSHHLHPRHHLLRQRAVAHEGMDGAPQGPQMHVHPALRTPFHDGDGDERGGVVGVASGKAKNDLSLFPREAKVRRKGTGTGTGTGKAGQGAVATSSRRAAKDGAWSCAVMKEMGI</sequence>
<evidence type="ECO:0000313" key="2">
    <source>
        <dbReference type="EMBL" id="KAK7611308.1"/>
    </source>
</evidence>
<dbReference type="EMBL" id="JBBPBF010000014">
    <property type="protein sequence ID" value="KAK7611308.1"/>
    <property type="molecule type" value="Genomic_DNA"/>
</dbReference>
<reference evidence="2 3" key="1">
    <citation type="submission" date="2024-04" db="EMBL/GenBank/DDBJ databases">
        <title>Phyllosticta paracitricarpa is synonymous to the EU quarantine fungus P. citricarpa based on phylogenomic analyses.</title>
        <authorList>
            <consortium name="Lawrence Berkeley National Laboratory"/>
            <person name="Van ingen-buijs V.A."/>
            <person name="Van westerhoven A.C."/>
            <person name="Haridas S."/>
            <person name="Skiadas P."/>
            <person name="Martin F."/>
            <person name="Groenewald J.Z."/>
            <person name="Crous P.W."/>
            <person name="Seidl M.F."/>
        </authorList>
    </citation>
    <scope>NUCLEOTIDE SEQUENCE [LARGE SCALE GENOMIC DNA]</scope>
    <source>
        <strain evidence="2 3">CBS 141358</strain>
    </source>
</reference>